<evidence type="ECO:0000313" key="2">
    <source>
        <dbReference type="Proteomes" id="UP001341840"/>
    </source>
</evidence>
<evidence type="ECO:0000313" key="1">
    <source>
        <dbReference type="EMBL" id="MED6146056.1"/>
    </source>
</evidence>
<dbReference type="Proteomes" id="UP001341840">
    <property type="component" value="Unassembled WGS sequence"/>
</dbReference>
<organism evidence="1 2">
    <name type="scientific">Stylosanthes scabra</name>
    <dbReference type="NCBI Taxonomy" id="79078"/>
    <lineage>
        <taxon>Eukaryota</taxon>
        <taxon>Viridiplantae</taxon>
        <taxon>Streptophyta</taxon>
        <taxon>Embryophyta</taxon>
        <taxon>Tracheophyta</taxon>
        <taxon>Spermatophyta</taxon>
        <taxon>Magnoliopsida</taxon>
        <taxon>eudicotyledons</taxon>
        <taxon>Gunneridae</taxon>
        <taxon>Pentapetalae</taxon>
        <taxon>rosids</taxon>
        <taxon>fabids</taxon>
        <taxon>Fabales</taxon>
        <taxon>Fabaceae</taxon>
        <taxon>Papilionoideae</taxon>
        <taxon>50 kb inversion clade</taxon>
        <taxon>dalbergioids sensu lato</taxon>
        <taxon>Dalbergieae</taxon>
        <taxon>Pterocarpus clade</taxon>
        <taxon>Stylosanthes</taxon>
    </lineage>
</organism>
<comment type="caution">
    <text evidence="1">The sequence shown here is derived from an EMBL/GenBank/DDBJ whole genome shotgun (WGS) entry which is preliminary data.</text>
</comment>
<accession>A0ABU6TBG6</accession>
<sequence length="106" mass="12200">MRTAPNSFGDVIWILQIHGWRQYYLIRQDNSRGLRGRFRIGLFDICNRGRPTRAMENGNGSLKDLNQDNTTAAEVEDSNNSYDFVHSESNYPCSGGITLRRQTRKC</sequence>
<protein>
    <submittedName>
        <fullName evidence="1">Uncharacterized protein</fullName>
    </submittedName>
</protein>
<name>A0ABU6TBG6_9FABA</name>
<proteinExistence type="predicted"/>
<gene>
    <name evidence="1" type="ORF">PIB30_030973</name>
</gene>
<reference evidence="1 2" key="1">
    <citation type="journal article" date="2023" name="Plants (Basel)">
        <title>Bridging the Gap: Combining Genomics and Transcriptomics Approaches to Understand Stylosanthes scabra, an Orphan Legume from the Brazilian Caatinga.</title>
        <authorList>
            <person name="Ferreira-Neto J.R.C."/>
            <person name="da Silva M.D."/>
            <person name="Binneck E."/>
            <person name="de Melo N.F."/>
            <person name="da Silva R.H."/>
            <person name="de Melo A.L.T.M."/>
            <person name="Pandolfi V."/>
            <person name="Bustamante F.O."/>
            <person name="Brasileiro-Vidal A.C."/>
            <person name="Benko-Iseppon A.M."/>
        </authorList>
    </citation>
    <scope>NUCLEOTIDE SEQUENCE [LARGE SCALE GENOMIC DNA]</scope>
    <source>
        <tissue evidence="1">Leaves</tissue>
    </source>
</reference>
<keyword evidence="2" id="KW-1185">Reference proteome</keyword>
<dbReference type="EMBL" id="JASCZI010090752">
    <property type="protein sequence ID" value="MED6146056.1"/>
    <property type="molecule type" value="Genomic_DNA"/>
</dbReference>